<comment type="caution">
    <text evidence="2">The sequence shown here is derived from an EMBL/GenBank/DDBJ whole genome shotgun (WGS) entry which is preliminary data.</text>
</comment>
<evidence type="ECO:0000313" key="3">
    <source>
        <dbReference type="Proteomes" id="UP001219525"/>
    </source>
</evidence>
<evidence type="ECO:0000313" key="2">
    <source>
        <dbReference type="EMBL" id="KAJ7191833.1"/>
    </source>
</evidence>
<proteinExistence type="predicted"/>
<sequence>MSCLIPRRAIARILLKCGITLYIDIAQGPEASGFQLMTENSKDDRAPNIPGPPPGPPQPPRLWIHGEWYKDTTLNRTSGWTTDWDDWELLEDFFVATVDGEPRIQSLFRECWGIQDTIHPMAYNYRTCGLDFLFSAGGRYYFWSDGLLLVHSKDFAARPTRVAVPLLPGANLDWMRGLGQRRYPKDDRAPHIPGPPPGVDEWIWWQQHPPQYVIGPHPPPRLWIHGEWYNDTTLDRASGWTTDWDEWELIEDFFVATVDGEPRIHAGGLYFLFSAGGRYYFWSDGLLLVHSKDFASPKEFLDYALSDRYQRTPDVEVPLLPGANLDWMWELGQRRY</sequence>
<dbReference type="Proteomes" id="UP001219525">
    <property type="component" value="Unassembled WGS sequence"/>
</dbReference>
<feature type="region of interest" description="Disordered" evidence="1">
    <location>
        <begin position="40"/>
        <end position="60"/>
    </location>
</feature>
<reference evidence="2" key="1">
    <citation type="submission" date="2023-03" db="EMBL/GenBank/DDBJ databases">
        <title>Massive genome expansion in bonnet fungi (Mycena s.s.) driven by repeated elements and novel gene families across ecological guilds.</title>
        <authorList>
            <consortium name="Lawrence Berkeley National Laboratory"/>
            <person name="Harder C.B."/>
            <person name="Miyauchi S."/>
            <person name="Viragh M."/>
            <person name="Kuo A."/>
            <person name="Thoen E."/>
            <person name="Andreopoulos B."/>
            <person name="Lu D."/>
            <person name="Skrede I."/>
            <person name="Drula E."/>
            <person name="Henrissat B."/>
            <person name="Morin E."/>
            <person name="Kohler A."/>
            <person name="Barry K."/>
            <person name="LaButti K."/>
            <person name="Morin E."/>
            <person name="Salamov A."/>
            <person name="Lipzen A."/>
            <person name="Mereny Z."/>
            <person name="Hegedus B."/>
            <person name="Baldrian P."/>
            <person name="Stursova M."/>
            <person name="Weitz H."/>
            <person name="Taylor A."/>
            <person name="Grigoriev I.V."/>
            <person name="Nagy L.G."/>
            <person name="Martin F."/>
            <person name="Kauserud H."/>
        </authorList>
    </citation>
    <scope>NUCLEOTIDE SEQUENCE</scope>
    <source>
        <strain evidence="2">9144</strain>
    </source>
</reference>
<name>A0AAD6UPL6_9AGAR</name>
<accession>A0AAD6UPL6</accession>
<protein>
    <submittedName>
        <fullName evidence="2">Uncharacterized protein</fullName>
    </submittedName>
</protein>
<gene>
    <name evidence="2" type="ORF">GGX14DRAFT_578568</name>
</gene>
<dbReference type="EMBL" id="JARJCW010000127">
    <property type="protein sequence ID" value="KAJ7191833.1"/>
    <property type="molecule type" value="Genomic_DNA"/>
</dbReference>
<feature type="compositionally biased region" description="Pro residues" evidence="1">
    <location>
        <begin position="49"/>
        <end position="60"/>
    </location>
</feature>
<organism evidence="2 3">
    <name type="scientific">Mycena pura</name>
    <dbReference type="NCBI Taxonomy" id="153505"/>
    <lineage>
        <taxon>Eukaryota</taxon>
        <taxon>Fungi</taxon>
        <taxon>Dikarya</taxon>
        <taxon>Basidiomycota</taxon>
        <taxon>Agaricomycotina</taxon>
        <taxon>Agaricomycetes</taxon>
        <taxon>Agaricomycetidae</taxon>
        <taxon>Agaricales</taxon>
        <taxon>Marasmiineae</taxon>
        <taxon>Mycenaceae</taxon>
        <taxon>Mycena</taxon>
    </lineage>
</organism>
<keyword evidence="3" id="KW-1185">Reference proteome</keyword>
<evidence type="ECO:0000256" key="1">
    <source>
        <dbReference type="SAM" id="MobiDB-lite"/>
    </source>
</evidence>
<dbReference type="AlphaFoldDB" id="A0AAD6UPL6"/>